<feature type="region of interest" description="Disordered" evidence="6">
    <location>
        <begin position="210"/>
        <end position="229"/>
    </location>
</feature>
<gene>
    <name evidence="5" type="primary">recX</name>
    <name evidence="10" type="ORF">IDH44_08415</name>
</gene>
<evidence type="ECO:0000256" key="5">
    <source>
        <dbReference type="HAMAP-Rule" id="MF_01114"/>
    </source>
</evidence>
<keyword evidence="11" id="KW-1185">Reference proteome</keyword>
<comment type="subcellular location">
    <subcellularLocation>
        <location evidence="1 5">Cytoplasm</location>
    </subcellularLocation>
</comment>
<evidence type="ECO:0000256" key="3">
    <source>
        <dbReference type="ARBA" id="ARBA00018111"/>
    </source>
</evidence>
<dbReference type="PANTHER" id="PTHR33602">
    <property type="entry name" value="REGULATORY PROTEIN RECX FAMILY PROTEIN"/>
    <property type="match status" value="1"/>
</dbReference>
<dbReference type="RefSeq" id="WP_190916591.1">
    <property type="nucleotide sequence ID" value="NZ_JACXIZ010000014.1"/>
</dbReference>
<dbReference type="InterPro" id="IPR003783">
    <property type="entry name" value="Regulatory_RecX"/>
</dbReference>
<dbReference type="GO" id="GO:0006282">
    <property type="term" value="P:regulation of DNA repair"/>
    <property type="evidence" value="ECO:0007669"/>
    <property type="project" value="UniProtKB-UniRule"/>
</dbReference>
<evidence type="ECO:0000256" key="2">
    <source>
        <dbReference type="ARBA" id="ARBA00009695"/>
    </source>
</evidence>
<evidence type="ECO:0000259" key="9">
    <source>
        <dbReference type="Pfam" id="PF21982"/>
    </source>
</evidence>
<evidence type="ECO:0000259" key="7">
    <source>
        <dbReference type="Pfam" id="PF02631"/>
    </source>
</evidence>
<comment type="caution">
    <text evidence="10">The sequence shown here is derived from an EMBL/GenBank/DDBJ whole genome shotgun (WGS) entry which is preliminary data.</text>
</comment>
<proteinExistence type="inferred from homology"/>
<evidence type="ECO:0000256" key="1">
    <source>
        <dbReference type="ARBA" id="ARBA00004496"/>
    </source>
</evidence>
<comment type="similarity">
    <text evidence="2 5">Belongs to the RecX family.</text>
</comment>
<feature type="domain" description="RecX first three-helical" evidence="9">
    <location>
        <begin position="73"/>
        <end position="112"/>
    </location>
</feature>
<name>A0A927BTN7_9BACL</name>
<dbReference type="GO" id="GO:0005737">
    <property type="term" value="C:cytoplasm"/>
    <property type="evidence" value="ECO:0007669"/>
    <property type="project" value="UniProtKB-SubCell"/>
</dbReference>
<organism evidence="10 11">
    <name type="scientific">Paenibacillus sabuli</name>
    <dbReference type="NCBI Taxonomy" id="2772509"/>
    <lineage>
        <taxon>Bacteria</taxon>
        <taxon>Bacillati</taxon>
        <taxon>Bacillota</taxon>
        <taxon>Bacilli</taxon>
        <taxon>Bacillales</taxon>
        <taxon>Paenibacillaceae</taxon>
        <taxon>Paenibacillus</taxon>
    </lineage>
</organism>
<accession>A0A927BTN7</accession>
<sequence>MRESTREAPIRIGKVERDRKRRDRYHVYDECDGDKPLLNVHENILIRYNLFKGELLTLEAIQDIREAEDGQHAYSLALTYLTAKPRTRAELTSYLLRKDISTEKAEQVCERLEQERAIDDADYARRFAEQRLRLRAKGRLAIREELRRRGIDREQTADALSELDPEQELEAAVRAGGKKWLHLKGERLERRRKLMMFLARRGFPGDIVRSASARIEDEQAGSGDEEEMD</sequence>
<feature type="domain" description="RecX second three-helical" evidence="7">
    <location>
        <begin position="119"/>
        <end position="160"/>
    </location>
</feature>
<evidence type="ECO:0000313" key="11">
    <source>
        <dbReference type="Proteomes" id="UP000621560"/>
    </source>
</evidence>
<protein>
    <recommendedName>
        <fullName evidence="3 5">Regulatory protein RecX</fullName>
    </recommendedName>
</protein>
<dbReference type="Pfam" id="PF02631">
    <property type="entry name" value="RecX_HTH2"/>
    <property type="match status" value="1"/>
</dbReference>
<evidence type="ECO:0000256" key="4">
    <source>
        <dbReference type="ARBA" id="ARBA00022490"/>
    </source>
</evidence>
<evidence type="ECO:0000313" key="10">
    <source>
        <dbReference type="EMBL" id="MBD2845213.1"/>
    </source>
</evidence>
<dbReference type="Pfam" id="PF21982">
    <property type="entry name" value="RecX_HTH1"/>
    <property type="match status" value="1"/>
</dbReference>
<dbReference type="Gene3D" id="1.10.10.10">
    <property type="entry name" value="Winged helix-like DNA-binding domain superfamily/Winged helix DNA-binding domain"/>
    <property type="match status" value="3"/>
</dbReference>
<dbReference type="InterPro" id="IPR053924">
    <property type="entry name" value="RecX_HTH_2nd"/>
</dbReference>
<reference evidence="10" key="1">
    <citation type="submission" date="2020-09" db="EMBL/GenBank/DDBJ databases">
        <title>A novel bacterium of genus Paenibacillus, isolated from South China Sea.</title>
        <authorList>
            <person name="Huang H."/>
            <person name="Mo K."/>
            <person name="Hu Y."/>
        </authorList>
    </citation>
    <scope>NUCLEOTIDE SEQUENCE</scope>
    <source>
        <strain evidence="10">IB182496</strain>
    </source>
</reference>
<dbReference type="HAMAP" id="MF_01114">
    <property type="entry name" value="RecX"/>
    <property type="match status" value="1"/>
</dbReference>
<dbReference type="EMBL" id="JACXIZ010000014">
    <property type="protein sequence ID" value="MBD2845213.1"/>
    <property type="molecule type" value="Genomic_DNA"/>
</dbReference>
<dbReference type="InterPro" id="IPR053926">
    <property type="entry name" value="RecX_HTH_1st"/>
</dbReference>
<evidence type="ECO:0000256" key="6">
    <source>
        <dbReference type="SAM" id="MobiDB-lite"/>
    </source>
</evidence>
<dbReference type="InterPro" id="IPR036388">
    <property type="entry name" value="WH-like_DNA-bd_sf"/>
</dbReference>
<dbReference type="Pfam" id="PF21981">
    <property type="entry name" value="RecX_HTH3"/>
    <property type="match status" value="1"/>
</dbReference>
<comment type="function">
    <text evidence="5">Modulates RecA activity.</text>
</comment>
<evidence type="ECO:0000259" key="8">
    <source>
        <dbReference type="Pfam" id="PF21981"/>
    </source>
</evidence>
<feature type="domain" description="RecX third three-helical" evidence="8">
    <location>
        <begin position="166"/>
        <end position="211"/>
    </location>
</feature>
<dbReference type="InterPro" id="IPR053925">
    <property type="entry name" value="RecX_HTH_3rd"/>
</dbReference>
<keyword evidence="4 5" id="KW-0963">Cytoplasm</keyword>
<dbReference type="PANTHER" id="PTHR33602:SF1">
    <property type="entry name" value="REGULATORY PROTEIN RECX FAMILY PROTEIN"/>
    <property type="match status" value="1"/>
</dbReference>
<dbReference type="AlphaFoldDB" id="A0A927BTN7"/>
<dbReference type="Proteomes" id="UP000621560">
    <property type="component" value="Unassembled WGS sequence"/>
</dbReference>